<dbReference type="InParanoid" id="D8SR90"/>
<gene>
    <name evidence="1" type="ORF">SELMODRAFT_424861</name>
</gene>
<proteinExistence type="predicted"/>
<evidence type="ECO:0000313" key="1">
    <source>
        <dbReference type="EMBL" id="EFJ13005.1"/>
    </source>
</evidence>
<dbReference type="Gramene" id="EFJ13005">
    <property type="protein sequence ID" value="EFJ13005"/>
    <property type="gene ID" value="SELMODRAFT_424861"/>
</dbReference>
<organism evidence="2">
    <name type="scientific">Selaginella moellendorffii</name>
    <name type="common">Spikemoss</name>
    <dbReference type="NCBI Taxonomy" id="88036"/>
    <lineage>
        <taxon>Eukaryota</taxon>
        <taxon>Viridiplantae</taxon>
        <taxon>Streptophyta</taxon>
        <taxon>Embryophyta</taxon>
        <taxon>Tracheophyta</taxon>
        <taxon>Lycopodiopsida</taxon>
        <taxon>Selaginellales</taxon>
        <taxon>Selaginellaceae</taxon>
        <taxon>Selaginella</taxon>
    </lineage>
</organism>
<name>D8SR90_SELML</name>
<dbReference type="EMBL" id="GL377635">
    <property type="protein sequence ID" value="EFJ13005.1"/>
    <property type="molecule type" value="Genomic_DNA"/>
</dbReference>
<dbReference type="AlphaFoldDB" id="D8SR90"/>
<evidence type="ECO:0000313" key="2">
    <source>
        <dbReference type="Proteomes" id="UP000001514"/>
    </source>
</evidence>
<reference evidence="1 2" key="1">
    <citation type="journal article" date="2011" name="Science">
        <title>The Selaginella genome identifies genetic changes associated with the evolution of vascular plants.</title>
        <authorList>
            <person name="Banks J.A."/>
            <person name="Nishiyama T."/>
            <person name="Hasebe M."/>
            <person name="Bowman J.L."/>
            <person name="Gribskov M."/>
            <person name="dePamphilis C."/>
            <person name="Albert V.A."/>
            <person name="Aono N."/>
            <person name="Aoyama T."/>
            <person name="Ambrose B.A."/>
            <person name="Ashton N.W."/>
            <person name="Axtell M.J."/>
            <person name="Barker E."/>
            <person name="Barker M.S."/>
            <person name="Bennetzen J.L."/>
            <person name="Bonawitz N.D."/>
            <person name="Chapple C."/>
            <person name="Cheng C."/>
            <person name="Correa L.G."/>
            <person name="Dacre M."/>
            <person name="DeBarry J."/>
            <person name="Dreyer I."/>
            <person name="Elias M."/>
            <person name="Engstrom E.M."/>
            <person name="Estelle M."/>
            <person name="Feng L."/>
            <person name="Finet C."/>
            <person name="Floyd S.K."/>
            <person name="Frommer W.B."/>
            <person name="Fujita T."/>
            <person name="Gramzow L."/>
            <person name="Gutensohn M."/>
            <person name="Harholt J."/>
            <person name="Hattori M."/>
            <person name="Heyl A."/>
            <person name="Hirai T."/>
            <person name="Hiwatashi Y."/>
            <person name="Ishikawa M."/>
            <person name="Iwata M."/>
            <person name="Karol K.G."/>
            <person name="Koehler B."/>
            <person name="Kolukisaoglu U."/>
            <person name="Kubo M."/>
            <person name="Kurata T."/>
            <person name="Lalonde S."/>
            <person name="Li K."/>
            <person name="Li Y."/>
            <person name="Litt A."/>
            <person name="Lyons E."/>
            <person name="Manning G."/>
            <person name="Maruyama T."/>
            <person name="Michael T.P."/>
            <person name="Mikami K."/>
            <person name="Miyazaki S."/>
            <person name="Morinaga S."/>
            <person name="Murata T."/>
            <person name="Mueller-Roeber B."/>
            <person name="Nelson D.R."/>
            <person name="Obara M."/>
            <person name="Oguri Y."/>
            <person name="Olmstead R.G."/>
            <person name="Onodera N."/>
            <person name="Petersen B.L."/>
            <person name="Pils B."/>
            <person name="Prigge M."/>
            <person name="Rensing S.A."/>
            <person name="Riano-Pachon D.M."/>
            <person name="Roberts A.W."/>
            <person name="Sato Y."/>
            <person name="Scheller H.V."/>
            <person name="Schulz B."/>
            <person name="Schulz C."/>
            <person name="Shakirov E.V."/>
            <person name="Shibagaki N."/>
            <person name="Shinohara N."/>
            <person name="Shippen D.E."/>
            <person name="Soerensen I."/>
            <person name="Sotooka R."/>
            <person name="Sugimoto N."/>
            <person name="Sugita M."/>
            <person name="Sumikawa N."/>
            <person name="Tanurdzic M."/>
            <person name="Theissen G."/>
            <person name="Ulvskov P."/>
            <person name="Wakazuki S."/>
            <person name="Weng J.K."/>
            <person name="Willats W.W."/>
            <person name="Wipf D."/>
            <person name="Wolf P.G."/>
            <person name="Yang L."/>
            <person name="Zimmer A.D."/>
            <person name="Zhu Q."/>
            <person name="Mitros T."/>
            <person name="Hellsten U."/>
            <person name="Loque D."/>
            <person name="Otillar R."/>
            <person name="Salamov A."/>
            <person name="Schmutz J."/>
            <person name="Shapiro H."/>
            <person name="Lindquist E."/>
            <person name="Lucas S."/>
            <person name="Rokhsar D."/>
            <person name="Grigoriev I.V."/>
        </authorList>
    </citation>
    <scope>NUCLEOTIDE SEQUENCE [LARGE SCALE GENOMIC DNA]</scope>
</reference>
<dbReference type="Proteomes" id="UP000001514">
    <property type="component" value="Unassembled WGS sequence"/>
</dbReference>
<dbReference type="KEGG" id="smo:SELMODRAFT_424861"/>
<sequence>MLSRLAFIQEPLTEQEVASIVKERSSSLDNEAFLSVTRSSFPKFLMSLQIYLEMQKSGVKISPQTSPASQFLKRSRRYTDLSRFVLSISVLSDSIPFWRQDESGTRARGDGKRYRGYRRASSCSSSRGFV</sequence>
<dbReference type="HOGENOM" id="CLU_1941721_0_0_1"/>
<accession>D8SR90</accession>
<protein>
    <submittedName>
        <fullName evidence="1">Uncharacterized protein</fullName>
    </submittedName>
</protein>
<keyword evidence="2" id="KW-1185">Reference proteome</keyword>